<keyword evidence="2" id="KW-1185">Reference proteome</keyword>
<proteinExistence type="predicted"/>
<evidence type="ECO:0000313" key="2">
    <source>
        <dbReference type="Proteomes" id="UP001153269"/>
    </source>
</evidence>
<name>A0A9N7TUD4_PLEPL</name>
<evidence type="ECO:0000313" key="1">
    <source>
        <dbReference type="EMBL" id="CAB1418688.1"/>
    </source>
</evidence>
<sequence>MKEFANFPLKTFQIRQLLLLGSLNPSSCTVEAARVVTTHYRKPSTRFKLGPSVPAAGGRASRAAVERGNIPWRMLKLISHRAAGFGFSSSGRNDGRTRGLLSR</sequence>
<accession>A0A9N7TUD4</accession>
<gene>
    <name evidence="1" type="ORF">PLEPLA_LOCUS6514</name>
</gene>
<comment type="caution">
    <text evidence="1">The sequence shown here is derived from an EMBL/GenBank/DDBJ whole genome shotgun (WGS) entry which is preliminary data.</text>
</comment>
<dbReference type="Proteomes" id="UP001153269">
    <property type="component" value="Unassembled WGS sequence"/>
</dbReference>
<dbReference type="EMBL" id="CADEAL010000336">
    <property type="protein sequence ID" value="CAB1418688.1"/>
    <property type="molecule type" value="Genomic_DNA"/>
</dbReference>
<organism evidence="1 2">
    <name type="scientific">Pleuronectes platessa</name>
    <name type="common">European plaice</name>
    <dbReference type="NCBI Taxonomy" id="8262"/>
    <lineage>
        <taxon>Eukaryota</taxon>
        <taxon>Metazoa</taxon>
        <taxon>Chordata</taxon>
        <taxon>Craniata</taxon>
        <taxon>Vertebrata</taxon>
        <taxon>Euteleostomi</taxon>
        <taxon>Actinopterygii</taxon>
        <taxon>Neopterygii</taxon>
        <taxon>Teleostei</taxon>
        <taxon>Neoteleostei</taxon>
        <taxon>Acanthomorphata</taxon>
        <taxon>Carangaria</taxon>
        <taxon>Pleuronectiformes</taxon>
        <taxon>Pleuronectoidei</taxon>
        <taxon>Pleuronectidae</taxon>
        <taxon>Pleuronectes</taxon>
    </lineage>
</organism>
<protein>
    <submittedName>
        <fullName evidence="1">Uncharacterized protein</fullName>
    </submittedName>
</protein>
<reference evidence="1" key="1">
    <citation type="submission" date="2020-03" db="EMBL/GenBank/DDBJ databases">
        <authorList>
            <person name="Weist P."/>
        </authorList>
    </citation>
    <scope>NUCLEOTIDE SEQUENCE</scope>
</reference>
<dbReference type="AlphaFoldDB" id="A0A9N7TUD4"/>